<protein>
    <submittedName>
        <fullName evidence="1">Phage tail fiber repeat family protein</fullName>
    </submittedName>
</protein>
<dbReference type="GO" id="GO:0019062">
    <property type="term" value="P:virion attachment to host cell"/>
    <property type="evidence" value="ECO:0007669"/>
    <property type="project" value="InterPro"/>
</dbReference>
<dbReference type="RefSeq" id="WP_051985696.1">
    <property type="nucleotide sequence ID" value="NZ_JAKOBR010000029.1"/>
</dbReference>
<dbReference type="PATRIC" id="fig|44252.3.peg.3884"/>
<proteinExistence type="predicted"/>
<name>A0A090ZT09_PAEMA</name>
<dbReference type="Pfam" id="PF03406">
    <property type="entry name" value="Phage_fiber_2"/>
    <property type="match status" value="1"/>
</dbReference>
<organism evidence="1 2">
    <name type="scientific">Paenibacillus macerans</name>
    <name type="common">Bacillus macerans</name>
    <dbReference type="NCBI Taxonomy" id="44252"/>
    <lineage>
        <taxon>Bacteria</taxon>
        <taxon>Bacillati</taxon>
        <taxon>Bacillota</taxon>
        <taxon>Bacilli</taxon>
        <taxon>Bacillales</taxon>
        <taxon>Paenibacillaceae</taxon>
        <taxon>Paenibacillus</taxon>
    </lineage>
</organism>
<dbReference type="GO" id="GO:0046718">
    <property type="term" value="P:symbiont entry into host cell"/>
    <property type="evidence" value="ECO:0007669"/>
    <property type="project" value="InterPro"/>
</dbReference>
<keyword evidence="2" id="KW-1185">Reference proteome</keyword>
<evidence type="ECO:0000313" key="1">
    <source>
        <dbReference type="EMBL" id="KFN07266.1"/>
    </source>
</evidence>
<comment type="caution">
    <text evidence="1">The sequence shown here is derived from an EMBL/GenBank/DDBJ whole genome shotgun (WGS) entry which is preliminary data.</text>
</comment>
<dbReference type="STRING" id="44252.DJ90_5650"/>
<dbReference type="InterPro" id="IPR005068">
    <property type="entry name" value="Phage_lambda_Stf-r2"/>
</dbReference>
<dbReference type="GeneID" id="77009434"/>
<dbReference type="HOGENOM" id="CLU_773484_0_0_9"/>
<dbReference type="EMBL" id="JMQA01000035">
    <property type="protein sequence ID" value="KFN07266.1"/>
    <property type="molecule type" value="Genomic_DNA"/>
</dbReference>
<sequence length="358" mass="37887">MDIKEPRKFVPTDQGHADVLNIPITTLYENDQELAAQVESIRSDPAGNGVVPKEAFDQYKQETQTQINTALQTAKDYTKDYAAPKSHTHPTSDLPSASTQTRGIVQLNTSTSSTATDQAATPSAVKAAYDAANAAAAAAASAQSKSDAASNAVGPLTSLLTSQKGSAVAAINEIFQSGVDAKNQIVGAVNSKLGVGASTSDPWATIAQKITGSKAVRSIFGFGSSVEWGMQRNAGYASANYPPSYDRVELDLGSGADTKDCYLYTLTPIDLTGVTQIYCLGVQQINRLGSDIARVVVDPVQHGSYSGGTVVASSDIEFHGSGYQLDASIYTRLTGRYYLRIHARGTSGKLWLYKMLLV</sequence>
<evidence type="ECO:0000313" key="2">
    <source>
        <dbReference type="Proteomes" id="UP000029278"/>
    </source>
</evidence>
<accession>A0A090ZT09</accession>
<dbReference type="AlphaFoldDB" id="A0A090ZT09"/>
<dbReference type="OrthoDB" id="1624444at2"/>
<reference evidence="1 2" key="1">
    <citation type="submission" date="2014-04" db="EMBL/GenBank/DDBJ databases">
        <authorList>
            <person name="Bishop-Lilly K.A."/>
            <person name="Broomall S.M."/>
            <person name="Chain P.S."/>
            <person name="Chertkov O."/>
            <person name="Coyne S.R."/>
            <person name="Daligault H.E."/>
            <person name="Davenport K.W."/>
            <person name="Erkkila T."/>
            <person name="Frey K.G."/>
            <person name="Gibbons H.S."/>
            <person name="Gu W."/>
            <person name="Jaissle J."/>
            <person name="Johnson S.L."/>
            <person name="Koroleva G.I."/>
            <person name="Ladner J.T."/>
            <person name="Lo C.-C."/>
            <person name="Minogue T.D."/>
            <person name="Munk C."/>
            <person name="Palacios G.F."/>
            <person name="Redden C.L."/>
            <person name="Rosenzweig C.N."/>
            <person name="Scholz M.B."/>
            <person name="Teshima H."/>
            <person name="Xu Y."/>
        </authorList>
    </citation>
    <scope>NUCLEOTIDE SEQUENCE [LARGE SCALE GENOMIC DNA]</scope>
    <source>
        <strain evidence="1 2">8244</strain>
    </source>
</reference>
<dbReference type="Proteomes" id="UP000029278">
    <property type="component" value="Unassembled WGS sequence"/>
</dbReference>
<gene>
    <name evidence="1" type="ORF">DJ90_5650</name>
</gene>